<dbReference type="Pfam" id="PF01529">
    <property type="entry name" value="DHHC"/>
    <property type="match status" value="1"/>
</dbReference>
<keyword evidence="11" id="KW-1185">Reference proteome</keyword>
<reference evidence="10" key="1">
    <citation type="submission" date="2020-01" db="EMBL/GenBank/DDBJ databases">
        <title>Genome sequence of Kobresia littledalei, the first chromosome-level genome in the family Cyperaceae.</title>
        <authorList>
            <person name="Qu G."/>
        </authorList>
    </citation>
    <scope>NUCLEOTIDE SEQUENCE</scope>
    <source>
        <strain evidence="10">C.B.Clarke</strain>
        <tissue evidence="10">Leaf</tissue>
    </source>
</reference>
<dbReference type="GO" id="GO:0016020">
    <property type="term" value="C:membrane"/>
    <property type="evidence" value="ECO:0007669"/>
    <property type="project" value="UniProtKB-SubCell"/>
</dbReference>
<comment type="similarity">
    <text evidence="2 8">Belongs to the DHHC palmitoyltransferase family.</text>
</comment>
<evidence type="ECO:0000256" key="6">
    <source>
        <dbReference type="ARBA" id="ARBA00023136"/>
    </source>
</evidence>
<feature type="transmembrane region" description="Helical" evidence="8">
    <location>
        <begin position="27"/>
        <end position="51"/>
    </location>
</feature>
<dbReference type="Proteomes" id="UP000623129">
    <property type="component" value="Unassembled WGS sequence"/>
</dbReference>
<keyword evidence="5 8" id="KW-1133">Transmembrane helix</keyword>
<evidence type="ECO:0000256" key="3">
    <source>
        <dbReference type="ARBA" id="ARBA00022679"/>
    </source>
</evidence>
<dbReference type="OrthoDB" id="331948at2759"/>
<dbReference type="InterPro" id="IPR001594">
    <property type="entry name" value="Palmitoyltrfase_DHHC"/>
</dbReference>
<dbReference type="AlphaFoldDB" id="A0A833VDT6"/>
<comment type="catalytic activity">
    <reaction evidence="8">
        <text>L-cysteinyl-[protein] + hexadecanoyl-CoA = S-hexadecanoyl-L-cysteinyl-[protein] + CoA</text>
        <dbReference type="Rhea" id="RHEA:36683"/>
        <dbReference type="Rhea" id="RHEA-COMP:10131"/>
        <dbReference type="Rhea" id="RHEA-COMP:11032"/>
        <dbReference type="ChEBI" id="CHEBI:29950"/>
        <dbReference type="ChEBI" id="CHEBI:57287"/>
        <dbReference type="ChEBI" id="CHEBI:57379"/>
        <dbReference type="ChEBI" id="CHEBI:74151"/>
        <dbReference type="EC" id="2.3.1.225"/>
    </reaction>
</comment>
<keyword evidence="4 8" id="KW-0812">Transmembrane</keyword>
<comment type="domain">
    <text evidence="8">The DHHC domain is required for palmitoyltransferase activity.</text>
</comment>
<dbReference type="GO" id="GO:0019706">
    <property type="term" value="F:protein-cysteine S-palmitoyltransferase activity"/>
    <property type="evidence" value="ECO:0007669"/>
    <property type="project" value="UniProtKB-EC"/>
</dbReference>
<evidence type="ECO:0000313" key="10">
    <source>
        <dbReference type="EMBL" id="KAF3335622.1"/>
    </source>
</evidence>
<evidence type="ECO:0000256" key="7">
    <source>
        <dbReference type="ARBA" id="ARBA00023315"/>
    </source>
</evidence>
<sequence>MCCRCGGGGAALSSVNPFRLCTGLRALGYLMLPLVAAIAGAVYYAVIAAVWGPRIVKAGHVSAIALFIVILFHLLLVMLISCYLRVVFSDPGTVPADWRPPFEEDIIVQSTFPNEHDASDVRDPTSVDTGIRQCARCQNWKPPRCHHCSVCDRCVLKMDHHCIWVVNCVGARNYKFFLLFLVYTFLATALGSLALLPHFISFFSETSRHTNSTENLSITFIASILSAAFALSLLCFISMHVSLVLTNTTSIEIYEKKNSAIWRYDLGNLKYFEQVFGTKKWLWFFPLYSNEDLENISALHGLEFPTRANEPFKGLNENISSIFNELPWLNEKNMKTKSITKN</sequence>
<proteinExistence type="inferred from homology"/>
<dbReference type="InterPro" id="IPR039859">
    <property type="entry name" value="PFA4/ZDH16/20/ERF2-like"/>
</dbReference>
<gene>
    <name evidence="10" type="ORF">FCM35_KLT20129</name>
</gene>
<feature type="transmembrane region" description="Helical" evidence="8">
    <location>
        <begin position="176"/>
        <end position="196"/>
    </location>
</feature>
<feature type="transmembrane region" description="Helical" evidence="8">
    <location>
        <begin position="216"/>
        <end position="237"/>
    </location>
</feature>
<evidence type="ECO:0000313" key="11">
    <source>
        <dbReference type="Proteomes" id="UP000623129"/>
    </source>
</evidence>
<name>A0A833VDT6_9POAL</name>
<organism evidence="10 11">
    <name type="scientific">Carex littledalei</name>
    <dbReference type="NCBI Taxonomy" id="544730"/>
    <lineage>
        <taxon>Eukaryota</taxon>
        <taxon>Viridiplantae</taxon>
        <taxon>Streptophyta</taxon>
        <taxon>Embryophyta</taxon>
        <taxon>Tracheophyta</taxon>
        <taxon>Spermatophyta</taxon>
        <taxon>Magnoliopsida</taxon>
        <taxon>Liliopsida</taxon>
        <taxon>Poales</taxon>
        <taxon>Cyperaceae</taxon>
        <taxon>Cyperoideae</taxon>
        <taxon>Cariceae</taxon>
        <taxon>Carex</taxon>
        <taxon>Carex subgen. Euthyceras</taxon>
    </lineage>
</organism>
<evidence type="ECO:0000256" key="2">
    <source>
        <dbReference type="ARBA" id="ARBA00008574"/>
    </source>
</evidence>
<evidence type="ECO:0000256" key="8">
    <source>
        <dbReference type="RuleBase" id="RU079119"/>
    </source>
</evidence>
<feature type="transmembrane region" description="Helical" evidence="8">
    <location>
        <begin position="63"/>
        <end position="84"/>
    </location>
</feature>
<protein>
    <recommendedName>
        <fullName evidence="8">S-acyltransferase</fullName>
        <ecNumber evidence="8">2.3.1.225</ecNumber>
    </recommendedName>
    <alternativeName>
        <fullName evidence="8">Palmitoyltransferase</fullName>
    </alternativeName>
</protein>
<evidence type="ECO:0000256" key="5">
    <source>
        <dbReference type="ARBA" id="ARBA00022989"/>
    </source>
</evidence>
<keyword evidence="6 8" id="KW-0472">Membrane</keyword>
<comment type="caution">
    <text evidence="10">The sequence shown here is derived from an EMBL/GenBank/DDBJ whole genome shotgun (WGS) entry which is preliminary data.</text>
</comment>
<comment type="subcellular location">
    <subcellularLocation>
        <location evidence="1">Membrane</location>
        <topology evidence="1">Multi-pass membrane protein</topology>
    </subcellularLocation>
</comment>
<keyword evidence="3 8" id="KW-0808">Transferase</keyword>
<evidence type="ECO:0000256" key="4">
    <source>
        <dbReference type="ARBA" id="ARBA00022692"/>
    </source>
</evidence>
<keyword evidence="7 8" id="KW-0012">Acyltransferase</keyword>
<dbReference type="EMBL" id="SWLB01000008">
    <property type="protein sequence ID" value="KAF3335622.1"/>
    <property type="molecule type" value="Genomic_DNA"/>
</dbReference>
<dbReference type="PANTHER" id="PTHR12246">
    <property type="entry name" value="PALMITOYLTRANSFERASE ZDHHC16"/>
    <property type="match status" value="1"/>
</dbReference>
<dbReference type="PROSITE" id="PS50216">
    <property type="entry name" value="DHHC"/>
    <property type="match status" value="1"/>
</dbReference>
<accession>A0A833VDT6</accession>
<evidence type="ECO:0000259" key="9">
    <source>
        <dbReference type="Pfam" id="PF01529"/>
    </source>
</evidence>
<dbReference type="EC" id="2.3.1.225" evidence="8"/>
<evidence type="ECO:0000256" key="1">
    <source>
        <dbReference type="ARBA" id="ARBA00004141"/>
    </source>
</evidence>
<feature type="domain" description="Palmitoyltransferase DHHC" evidence="9">
    <location>
        <begin position="132"/>
        <end position="256"/>
    </location>
</feature>